<evidence type="ECO:0000256" key="13">
    <source>
        <dbReference type="ARBA" id="ARBA00023012"/>
    </source>
</evidence>
<evidence type="ECO:0000256" key="15">
    <source>
        <dbReference type="SAM" id="Phobius"/>
    </source>
</evidence>
<dbReference type="GO" id="GO:0005524">
    <property type="term" value="F:ATP binding"/>
    <property type="evidence" value="ECO:0007669"/>
    <property type="project" value="UniProtKB-KW"/>
</dbReference>
<dbReference type="SMART" id="SM00387">
    <property type="entry name" value="HATPase_c"/>
    <property type="match status" value="1"/>
</dbReference>
<dbReference type="GO" id="GO:0000155">
    <property type="term" value="F:phosphorelay sensor kinase activity"/>
    <property type="evidence" value="ECO:0007669"/>
    <property type="project" value="InterPro"/>
</dbReference>
<accession>A0A1S8RT57</accession>
<dbReference type="FunFam" id="3.30.565.10:FF:000013">
    <property type="entry name" value="Two-component sensor histidine kinase"/>
    <property type="match status" value="1"/>
</dbReference>
<dbReference type="GO" id="GO:0005886">
    <property type="term" value="C:plasma membrane"/>
    <property type="evidence" value="ECO:0007669"/>
    <property type="project" value="UniProtKB-SubCell"/>
</dbReference>
<feature type="transmembrane region" description="Helical" evidence="15">
    <location>
        <begin position="6"/>
        <end position="26"/>
    </location>
</feature>
<name>A0A1S8RT57_CLOBE</name>
<comment type="catalytic activity">
    <reaction evidence="1">
        <text>ATP + protein L-histidine = ADP + protein N-phospho-L-histidine.</text>
        <dbReference type="EC" id="2.7.13.3"/>
    </reaction>
</comment>
<dbReference type="AlphaFoldDB" id="A0A1S8RT57"/>
<protein>
    <recommendedName>
        <fullName evidence="4">histidine kinase</fullName>
        <ecNumber evidence="4">2.7.13.3</ecNumber>
    </recommendedName>
</protein>
<keyword evidence="5" id="KW-1003">Cell membrane</keyword>
<dbReference type="PRINTS" id="PR00344">
    <property type="entry name" value="BCTRLSENSOR"/>
</dbReference>
<comment type="caution">
    <text evidence="17">The sequence shown here is derived from an EMBL/GenBank/DDBJ whole genome shotgun (WGS) entry which is preliminary data.</text>
</comment>
<dbReference type="InterPro" id="IPR005467">
    <property type="entry name" value="His_kinase_dom"/>
</dbReference>
<dbReference type="PROSITE" id="PS50109">
    <property type="entry name" value="HIS_KIN"/>
    <property type="match status" value="1"/>
</dbReference>
<feature type="domain" description="Histidine kinase" evidence="16">
    <location>
        <begin position="91"/>
        <end position="311"/>
    </location>
</feature>
<dbReference type="Gene3D" id="1.10.287.130">
    <property type="match status" value="1"/>
</dbReference>
<keyword evidence="6" id="KW-0597">Phosphoprotein</keyword>
<keyword evidence="9" id="KW-0547">Nucleotide-binding</keyword>
<dbReference type="SMART" id="SM00388">
    <property type="entry name" value="HisKA"/>
    <property type="match status" value="1"/>
</dbReference>
<organism evidence="17 18">
    <name type="scientific">Clostridium beijerinckii</name>
    <name type="common">Clostridium MP</name>
    <dbReference type="NCBI Taxonomy" id="1520"/>
    <lineage>
        <taxon>Bacteria</taxon>
        <taxon>Bacillati</taxon>
        <taxon>Bacillota</taxon>
        <taxon>Clostridia</taxon>
        <taxon>Eubacteriales</taxon>
        <taxon>Clostridiaceae</taxon>
        <taxon>Clostridium</taxon>
    </lineage>
</organism>
<dbReference type="InterPro" id="IPR003594">
    <property type="entry name" value="HATPase_dom"/>
</dbReference>
<dbReference type="EC" id="2.7.13.3" evidence="4"/>
<dbReference type="FunFam" id="1.10.287.130:FF:000008">
    <property type="entry name" value="Two-component sensor histidine kinase"/>
    <property type="match status" value="1"/>
</dbReference>
<evidence type="ECO:0000259" key="16">
    <source>
        <dbReference type="PROSITE" id="PS50109"/>
    </source>
</evidence>
<dbReference type="SUPFAM" id="SSF47384">
    <property type="entry name" value="Homodimeric domain of signal transducing histidine kinase"/>
    <property type="match status" value="1"/>
</dbReference>
<dbReference type="SUPFAM" id="SSF55874">
    <property type="entry name" value="ATPase domain of HSP90 chaperone/DNA topoisomerase II/histidine kinase"/>
    <property type="match status" value="1"/>
</dbReference>
<proteinExistence type="predicted"/>
<dbReference type="CDD" id="cd00082">
    <property type="entry name" value="HisKA"/>
    <property type="match status" value="1"/>
</dbReference>
<evidence type="ECO:0000256" key="10">
    <source>
        <dbReference type="ARBA" id="ARBA00022777"/>
    </source>
</evidence>
<dbReference type="InterPro" id="IPR036097">
    <property type="entry name" value="HisK_dim/P_sf"/>
</dbReference>
<evidence type="ECO:0000256" key="9">
    <source>
        <dbReference type="ARBA" id="ARBA00022741"/>
    </source>
</evidence>
<evidence type="ECO:0000256" key="12">
    <source>
        <dbReference type="ARBA" id="ARBA00022989"/>
    </source>
</evidence>
<keyword evidence="8 15" id="KW-0812">Transmembrane</keyword>
<keyword evidence="12 15" id="KW-1133">Transmembrane helix</keyword>
<dbReference type="Proteomes" id="UP000190973">
    <property type="component" value="Unassembled WGS sequence"/>
</dbReference>
<comment type="subcellular location">
    <subcellularLocation>
        <location evidence="3">Cell membrane</location>
    </subcellularLocation>
    <subcellularLocation>
        <location evidence="2">Membrane</location>
        <topology evidence="2">Multi-pass membrane protein</topology>
    </subcellularLocation>
</comment>
<evidence type="ECO:0000313" key="17">
    <source>
        <dbReference type="EMBL" id="OOM56396.1"/>
    </source>
</evidence>
<gene>
    <name evidence="17" type="primary">phoR_16</name>
    <name evidence="17" type="ORF">CLBCK_43460</name>
</gene>
<dbReference type="Gene3D" id="3.30.565.10">
    <property type="entry name" value="Histidine kinase-like ATPase, C-terminal domain"/>
    <property type="match status" value="1"/>
</dbReference>
<keyword evidence="11" id="KW-0067">ATP-binding</keyword>
<dbReference type="Pfam" id="PF02518">
    <property type="entry name" value="HATPase_c"/>
    <property type="match status" value="1"/>
</dbReference>
<keyword evidence="7 17" id="KW-0808">Transferase</keyword>
<dbReference type="PANTHER" id="PTHR45528">
    <property type="entry name" value="SENSOR HISTIDINE KINASE CPXA"/>
    <property type="match status" value="1"/>
</dbReference>
<evidence type="ECO:0000256" key="3">
    <source>
        <dbReference type="ARBA" id="ARBA00004236"/>
    </source>
</evidence>
<dbReference type="Pfam" id="PF00512">
    <property type="entry name" value="HisKA"/>
    <property type="match status" value="1"/>
</dbReference>
<evidence type="ECO:0000256" key="6">
    <source>
        <dbReference type="ARBA" id="ARBA00022553"/>
    </source>
</evidence>
<evidence type="ECO:0000256" key="4">
    <source>
        <dbReference type="ARBA" id="ARBA00012438"/>
    </source>
</evidence>
<evidence type="ECO:0000256" key="1">
    <source>
        <dbReference type="ARBA" id="ARBA00000085"/>
    </source>
</evidence>
<evidence type="ECO:0000256" key="14">
    <source>
        <dbReference type="ARBA" id="ARBA00023136"/>
    </source>
</evidence>
<keyword evidence="14 15" id="KW-0472">Membrane</keyword>
<keyword evidence="10" id="KW-0418">Kinase</keyword>
<evidence type="ECO:0000256" key="2">
    <source>
        <dbReference type="ARBA" id="ARBA00004141"/>
    </source>
</evidence>
<evidence type="ECO:0000256" key="11">
    <source>
        <dbReference type="ARBA" id="ARBA00022840"/>
    </source>
</evidence>
<evidence type="ECO:0000256" key="5">
    <source>
        <dbReference type="ARBA" id="ARBA00022475"/>
    </source>
</evidence>
<sequence length="317" mass="36653">MNNMNTLNYILIFVIVIFIMLFISFFKKLNNICKVLDEVSDGNLNQRIRLQNNIKSLSTLSIKVNSVIEEFQKVYEKNKRNEESRKRMISNMSHDLRTPLTSMLGYMELILDDNIDATELNKREEYLKIVYNKGNYLYNLMEEFFELSKLDSNDINLEIKEINVSEIIRQNIIGFFYEIKKLNIQPQINLPEDDVYALGDERALNRILTNLINNSIKYGLKGTVIGISLINQKDKISVEVYDNGAGIPENEINYIFDRLYTVEKSRRINTRSSGIGLAIVKKLVKALNGTISVSSIPFEKTALTFTLPRNLDLKNIK</sequence>
<dbReference type="PANTHER" id="PTHR45528:SF8">
    <property type="entry name" value="HISTIDINE KINASE"/>
    <property type="match status" value="1"/>
</dbReference>
<dbReference type="EMBL" id="LZZI01000126">
    <property type="protein sequence ID" value="OOM56396.1"/>
    <property type="molecule type" value="Genomic_DNA"/>
</dbReference>
<dbReference type="InterPro" id="IPR050398">
    <property type="entry name" value="HssS/ArlS-like"/>
</dbReference>
<dbReference type="InterPro" id="IPR004358">
    <property type="entry name" value="Sig_transdc_His_kin-like_C"/>
</dbReference>
<keyword evidence="13" id="KW-0902">Two-component regulatory system</keyword>
<evidence type="ECO:0000256" key="8">
    <source>
        <dbReference type="ARBA" id="ARBA00022692"/>
    </source>
</evidence>
<reference evidence="17 18" key="1">
    <citation type="submission" date="2016-05" db="EMBL/GenBank/DDBJ databases">
        <title>Microbial solvent formation.</title>
        <authorList>
            <person name="Poehlein A."/>
            <person name="Montoya Solano J.D."/>
            <person name="Flitsch S."/>
            <person name="Krabben P."/>
            <person name="Duerre P."/>
            <person name="Daniel R."/>
        </authorList>
    </citation>
    <scope>NUCLEOTIDE SEQUENCE [LARGE SCALE GENOMIC DNA]</scope>
    <source>
        <strain evidence="17 18">DSM 53</strain>
    </source>
</reference>
<evidence type="ECO:0000313" key="18">
    <source>
        <dbReference type="Proteomes" id="UP000190973"/>
    </source>
</evidence>
<evidence type="ECO:0000256" key="7">
    <source>
        <dbReference type="ARBA" id="ARBA00022679"/>
    </source>
</evidence>
<dbReference type="InterPro" id="IPR036890">
    <property type="entry name" value="HATPase_C_sf"/>
</dbReference>
<dbReference type="InterPro" id="IPR003661">
    <property type="entry name" value="HisK_dim/P_dom"/>
</dbReference>